<comment type="caution">
    <text evidence="9">The sequence shown here is derived from an EMBL/GenBank/DDBJ whole genome shotgun (WGS) entry which is preliminary data.</text>
</comment>
<sequence length="95" mass="10405">MPNKQWSQLTELLHKQSHAGDLGKLLMILLAPEERDSIATRLSILKALLDGKQSQREVAAGLGVSIATITRGSNNLKSLKEADKQFLIKQIGISE</sequence>
<evidence type="ECO:0000313" key="9">
    <source>
        <dbReference type="EMBL" id="MCW7555474.1"/>
    </source>
</evidence>
<accession>A0ABT3N1H4</accession>
<dbReference type="PANTHER" id="PTHR38025:SF1">
    <property type="entry name" value="TRP OPERON REPRESSOR"/>
    <property type="match status" value="1"/>
</dbReference>
<evidence type="ECO:0000256" key="3">
    <source>
        <dbReference type="ARBA" id="ARBA00022490"/>
    </source>
</evidence>
<evidence type="ECO:0000256" key="5">
    <source>
        <dbReference type="ARBA" id="ARBA00023015"/>
    </source>
</evidence>
<keyword evidence="3 8" id="KW-0963">Cytoplasm</keyword>
<keyword evidence="5 8" id="KW-0805">Transcription regulation</keyword>
<feature type="DNA-binding region" evidence="8">
    <location>
        <begin position="55"/>
        <end position="78"/>
    </location>
</feature>
<evidence type="ECO:0000313" key="10">
    <source>
        <dbReference type="Proteomes" id="UP001209854"/>
    </source>
</evidence>
<dbReference type="HAMAP" id="MF_00475">
    <property type="entry name" value="Trp_repressor"/>
    <property type="match status" value="1"/>
</dbReference>
<reference evidence="9 10" key="1">
    <citation type="submission" date="2022-10" db="EMBL/GenBank/DDBJ databases">
        <title>High-quality genome sequences of two octocoral-associated bacteria, Endozoicomonas euniceicola EF212 and Endozoicomonas gorgoniicola PS125.</title>
        <authorList>
            <person name="Chiou Y.-J."/>
            <person name="Chen Y.-H."/>
        </authorList>
    </citation>
    <scope>NUCLEOTIDE SEQUENCE [LARGE SCALE GENOMIC DNA]</scope>
    <source>
        <strain evidence="9 10">PS125</strain>
    </source>
</reference>
<dbReference type="Pfam" id="PF01371">
    <property type="entry name" value="Trp_repressor"/>
    <property type="match status" value="1"/>
</dbReference>
<dbReference type="Gene3D" id="1.10.1270.10">
    <property type="entry name" value="TrpR-like"/>
    <property type="match status" value="1"/>
</dbReference>
<evidence type="ECO:0000256" key="1">
    <source>
        <dbReference type="ARBA" id="ARBA00004496"/>
    </source>
</evidence>
<dbReference type="PANTHER" id="PTHR38025">
    <property type="entry name" value="TRP OPERON REPRESSOR"/>
    <property type="match status" value="1"/>
</dbReference>
<gene>
    <name evidence="8 9" type="primary">trpR</name>
    <name evidence="9" type="ORF">NX722_23190</name>
</gene>
<dbReference type="EMBL" id="JAPFCC010000001">
    <property type="protein sequence ID" value="MCW7555474.1"/>
    <property type="molecule type" value="Genomic_DNA"/>
</dbReference>
<comment type="subcellular location">
    <subcellularLocation>
        <location evidence="1 8">Cytoplasm</location>
    </subcellularLocation>
</comment>
<evidence type="ECO:0000256" key="7">
    <source>
        <dbReference type="ARBA" id="ARBA00023163"/>
    </source>
</evidence>
<dbReference type="PIRSF" id="PIRSF003196">
    <property type="entry name" value="Trp_repressor"/>
    <property type="match status" value="1"/>
</dbReference>
<proteinExistence type="inferred from homology"/>
<name>A0ABT3N1H4_9GAMM</name>
<dbReference type="InterPro" id="IPR013335">
    <property type="entry name" value="Trp_repress_bac"/>
</dbReference>
<comment type="similarity">
    <text evidence="2 8">Belongs to the TrpR family.</text>
</comment>
<dbReference type="InterPro" id="IPR000831">
    <property type="entry name" value="Trp_repress"/>
</dbReference>
<dbReference type="SUPFAM" id="SSF48295">
    <property type="entry name" value="TrpR-like"/>
    <property type="match status" value="1"/>
</dbReference>
<keyword evidence="7 8" id="KW-0804">Transcription</keyword>
<dbReference type="RefSeq" id="WP_262565231.1">
    <property type="nucleotide sequence ID" value="NZ_JAPFCC010000001.1"/>
</dbReference>
<evidence type="ECO:0000256" key="8">
    <source>
        <dbReference type="HAMAP-Rule" id="MF_00475"/>
    </source>
</evidence>
<organism evidence="9 10">
    <name type="scientific">Endozoicomonas gorgoniicola</name>
    <dbReference type="NCBI Taxonomy" id="1234144"/>
    <lineage>
        <taxon>Bacteria</taxon>
        <taxon>Pseudomonadati</taxon>
        <taxon>Pseudomonadota</taxon>
        <taxon>Gammaproteobacteria</taxon>
        <taxon>Oceanospirillales</taxon>
        <taxon>Endozoicomonadaceae</taxon>
        <taxon>Endozoicomonas</taxon>
    </lineage>
</organism>
<dbReference type="InterPro" id="IPR010921">
    <property type="entry name" value="Trp_repressor/repl_initiator"/>
</dbReference>
<keyword evidence="4 8" id="KW-0678">Repressor</keyword>
<dbReference type="NCBIfam" id="TIGR01321">
    <property type="entry name" value="TrpR"/>
    <property type="match status" value="1"/>
</dbReference>
<comment type="subunit">
    <text evidence="8">Homodimer.</text>
</comment>
<comment type="function">
    <text evidence="8">This protein is an aporepressor. When complexed with L-tryptophan it binds the operator region of the trp operon and prevents the initiation of transcription.</text>
</comment>
<evidence type="ECO:0000256" key="4">
    <source>
        <dbReference type="ARBA" id="ARBA00022491"/>
    </source>
</evidence>
<dbReference type="Proteomes" id="UP001209854">
    <property type="component" value="Unassembled WGS sequence"/>
</dbReference>
<evidence type="ECO:0000256" key="2">
    <source>
        <dbReference type="ARBA" id="ARBA00007027"/>
    </source>
</evidence>
<dbReference type="InterPro" id="IPR038116">
    <property type="entry name" value="TrpR-like_sf"/>
</dbReference>
<protein>
    <recommendedName>
        <fullName evidence="8">Trp operon repressor homolog</fullName>
    </recommendedName>
</protein>
<evidence type="ECO:0000256" key="6">
    <source>
        <dbReference type="ARBA" id="ARBA00023125"/>
    </source>
</evidence>
<keyword evidence="6 8" id="KW-0238">DNA-binding</keyword>
<keyword evidence="10" id="KW-1185">Reference proteome</keyword>